<dbReference type="InterPro" id="IPR052709">
    <property type="entry name" value="Transposase-MT_Hybrid"/>
</dbReference>
<feature type="region of interest" description="Disordered" evidence="1">
    <location>
        <begin position="1"/>
        <end position="21"/>
    </location>
</feature>
<dbReference type="PANTHER" id="PTHR46060:SF2">
    <property type="entry name" value="HISTONE-LYSINE N-METHYLTRANSFERASE SETMAR"/>
    <property type="match status" value="1"/>
</dbReference>
<evidence type="ECO:0000256" key="1">
    <source>
        <dbReference type="SAM" id="MobiDB-lite"/>
    </source>
</evidence>
<dbReference type="GO" id="GO:0000729">
    <property type="term" value="P:DNA double-strand break processing"/>
    <property type="evidence" value="ECO:0007669"/>
    <property type="project" value="TreeGrafter"/>
</dbReference>
<dbReference type="GO" id="GO:0044547">
    <property type="term" value="F:DNA topoisomerase binding"/>
    <property type="evidence" value="ECO:0007669"/>
    <property type="project" value="TreeGrafter"/>
</dbReference>
<accession>A0A1I7X6P3</accession>
<dbReference type="GO" id="GO:0042800">
    <property type="term" value="F:histone H3K4 methyltransferase activity"/>
    <property type="evidence" value="ECO:0007669"/>
    <property type="project" value="TreeGrafter"/>
</dbReference>
<dbReference type="GO" id="GO:0046975">
    <property type="term" value="F:histone H3K36 methyltransferase activity"/>
    <property type="evidence" value="ECO:0007669"/>
    <property type="project" value="TreeGrafter"/>
</dbReference>
<dbReference type="GO" id="GO:0031297">
    <property type="term" value="P:replication fork processing"/>
    <property type="evidence" value="ECO:0007669"/>
    <property type="project" value="TreeGrafter"/>
</dbReference>
<feature type="compositionally biased region" description="Basic and acidic residues" evidence="1">
    <location>
        <begin position="12"/>
        <end position="21"/>
    </location>
</feature>
<dbReference type="GO" id="GO:0003690">
    <property type="term" value="F:double-stranded DNA binding"/>
    <property type="evidence" value="ECO:0007669"/>
    <property type="project" value="TreeGrafter"/>
</dbReference>
<dbReference type="GO" id="GO:0003697">
    <property type="term" value="F:single-stranded DNA binding"/>
    <property type="evidence" value="ECO:0007669"/>
    <property type="project" value="TreeGrafter"/>
</dbReference>
<dbReference type="GO" id="GO:0006303">
    <property type="term" value="P:double-strand break repair via nonhomologous end joining"/>
    <property type="evidence" value="ECO:0007669"/>
    <property type="project" value="TreeGrafter"/>
</dbReference>
<dbReference type="Gene3D" id="1.10.10.1450">
    <property type="match status" value="1"/>
</dbReference>
<dbReference type="AlphaFoldDB" id="A0A1I7X6P3"/>
<name>A0A1I7X6P3_HETBA</name>
<dbReference type="PANTHER" id="PTHR46060">
    <property type="entry name" value="MARINER MOS1 TRANSPOSASE-LIKE PROTEIN"/>
    <property type="match status" value="1"/>
</dbReference>
<dbReference type="InterPro" id="IPR041426">
    <property type="entry name" value="Mos1_HTH"/>
</dbReference>
<dbReference type="Proteomes" id="UP000095283">
    <property type="component" value="Unplaced"/>
</dbReference>
<protein>
    <submittedName>
        <fullName evidence="4">HTH_48 domain-containing protein</fullName>
    </submittedName>
</protein>
<dbReference type="GO" id="GO:0044774">
    <property type="term" value="P:mitotic DNA integrity checkpoint signaling"/>
    <property type="evidence" value="ECO:0007669"/>
    <property type="project" value="TreeGrafter"/>
</dbReference>
<feature type="compositionally biased region" description="Polar residues" evidence="1">
    <location>
        <begin position="1"/>
        <end position="11"/>
    </location>
</feature>
<dbReference type="GO" id="GO:0000793">
    <property type="term" value="C:condensed chromosome"/>
    <property type="evidence" value="ECO:0007669"/>
    <property type="project" value="TreeGrafter"/>
</dbReference>
<keyword evidence="3" id="KW-1185">Reference proteome</keyword>
<evidence type="ECO:0000313" key="4">
    <source>
        <dbReference type="WBParaSite" id="Hba_13143"/>
    </source>
</evidence>
<dbReference type="GO" id="GO:0000014">
    <property type="term" value="F:single-stranded DNA endodeoxyribonuclease activity"/>
    <property type="evidence" value="ECO:0007669"/>
    <property type="project" value="TreeGrafter"/>
</dbReference>
<evidence type="ECO:0000313" key="3">
    <source>
        <dbReference type="Proteomes" id="UP000095283"/>
    </source>
</evidence>
<dbReference type="WBParaSite" id="Hba_13143">
    <property type="protein sequence ID" value="Hba_13143"/>
    <property type="gene ID" value="Hba_13143"/>
</dbReference>
<dbReference type="GO" id="GO:0035861">
    <property type="term" value="C:site of double-strand break"/>
    <property type="evidence" value="ECO:0007669"/>
    <property type="project" value="TreeGrafter"/>
</dbReference>
<sequence length="88" mass="10224">MGNYSSFMKQGNEQKTKFKIGRETVETARNINRAFGEGTVNERTAQHWSRKFRNRDESLEHVEGLGRPMVIDDNQLRTIIEANPRKTT</sequence>
<feature type="domain" description="Mos1 transposase HTH" evidence="2">
    <location>
        <begin position="21"/>
        <end position="56"/>
    </location>
</feature>
<evidence type="ECO:0000259" key="2">
    <source>
        <dbReference type="Pfam" id="PF17906"/>
    </source>
</evidence>
<reference evidence="4" key="1">
    <citation type="submission" date="2016-11" db="UniProtKB">
        <authorList>
            <consortium name="WormBaseParasite"/>
        </authorList>
    </citation>
    <scope>IDENTIFICATION</scope>
</reference>
<organism evidence="3 4">
    <name type="scientific">Heterorhabditis bacteriophora</name>
    <name type="common">Entomopathogenic nematode worm</name>
    <dbReference type="NCBI Taxonomy" id="37862"/>
    <lineage>
        <taxon>Eukaryota</taxon>
        <taxon>Metazoa</taxon>
        <taxon>Ecdysozoa</taxon>
        <taxon>Nematoda</taxon>
        <taxon>Chromadorea</taxon>
        <taxon>Rhabditida</taxon>
        <taxon>Rhabditina</taxon>
        <taxon>Rhabditomorpha</taxon>
        <taxon>Strongyloidea</taxon>
        <taxon>Heterorhabditidae</taxon>
        <taxon>Heterorhabditis</taxon>
    </lineage>
</organism>
<proteinExistence type="predicted"/>
<dbReference type="GO" id="GO:0005634">
    <property type="term" value="C:nucleus"/>
    <property type="evidence" value="ECO:0007669"/>
    <property type="project" value="TreeGrafter"/>
</dbReference>
<dbReference type="Pfam" id="PF17906">
    <property type="entry name" value="HTH_48"/>
    <property type="match status" value="1"/>
</dbReference>
<dbReference type="GO" id="GO:0015074">
    <property type="term" value="P:DNA integration"/>
    <property type="evidence" value="ECO:0007669"/>
    <property type="project" value="TreeGrafter"/>
</dbReference>